<name>A0A6J4PNZ4_9BACT</name>
<accession>A0A6J4PNZ4</accession>
<sequence length="69" mass="7563">MLARRPFQPVRLTLSSGQSFEIRHPEVAMLTRTSILVGTDLAEDGVPAEFKIISLLHVTSIEPMTSQAA</sequence>
<protein>
    <submittedName>
        <fullName evidence="1">Uncharacterized protein</fullName>
    </submittedName>
</protein>
<dbReference type="EMBL" id="CADCUQ010000583">
    <property type="protein sequence ID" value="CAA9415975.1"/>
    <property type="molecule type" value="Genomic_DNA"/>
</dbReference>
<organism evidence="1">
    <name type="scientific">uncultured Phycisphaerae bacterium</name>
    <dbReference type="NCBI Taxonomy" id="904963"/>
    <lineage>
        <taxon>Bacteria</taxon>
        <taxon>Pseudomonadati</taxon>
        <taxon>Planctomycetota</taxon>
        <taxon>Phycisphaerae</taxon>
        <taxon>environmental samples</taxon>
    </lineage>
</organism>
<gene>
    <name evidence="1" type="ORF">AVDCRST_MAG64-2588</name>
</gene>
<evidence type="ECO:0000313" key="1">
    <source>
        <dbReference type="EMBL" id="CAA9415975.1"/>
    </source>
</evidence>
<reference evidence="1" key="1">
    <citation type="submission" date="2020-02" db="EMBL/GenBank/DDBJ databases">
        <authorList>
            <person name="Meier V. D."/>
        </authorList>
    </citation>
    <scope>NUCLEOTIDE SEQUENCE</scope>
    <source>
        <strain evidence="1">AVDCRST_MAG64</strain>
    </source>
</reference>
<proteinExistence type="predicted"/>
<dbReference type="AlphaFoldDB" id="A0A6J4PNZ4"/>